<dbReference type="GO" id="GO:0022857">
    <property type="term" value="F:transmembrane transporter activity"/>
    <property type="evidence" value="ECO:0007669"/>
    <property type="project" value="InterPro"/>
</dbReference>
<evidence type="ECO:0000256" key="3">
    <source>
        <dbReference type="ARBA" id="ARBA00022475"/>
    </source>
</evidence>
<sequence>MKVTQPKPVTGLVSLWRNGNFLALWLAQVFSQIGDKVYLVLMIALLDQQFAAQESITPLVSGIMVAFTIPAVLFGSLAGVFVDRWRKQRVLLTTNLLRGILVLLIIPGFWFQWQPLVNWVFLLGITFFVSTLTQFFAPAEQAVMPLIVPQEQLLSANSLYTTTMMGSLILGFALGDPLLSMAAQVLPQGRELVVAGAYLLAALLLVRLHPQEQGTATGVHTLAQVGRDLREGWSALRAKPQLGGAVAHLIVLYTVFAALTVLTIQLAEQLLRPSQFGFLLAAAGAGVAVGALLLNVLRAWSYRRLSAVGSLVMGGALAGLAAATHSLPWALIGNLALGMGAALVAIPLQTLLQTETPEEVRGKVFGLQNNAVNIALSLPLAVTGLIATRVGLAETFLGLAGLVILMAIWRGR</sequence>
<dbReference type="STRING" id="1188229.GlitD10_2865"/>
<evidence type="ECO:0000256" key="1">
    <source>
        <dbReference type="ARBA" id="ARBA00004651"/>
    </source>
</evidence>
<dbReference type="AlphaFoldDB" id="A0A1J0AGY6"/>
<feature type="transmembrane region" description="Helical" evidence="7">
    <location>
        <begin position="242"/>
        <end position="264"/>
    </location>
</feature>
<feature type="transmembrane region" description="Helical" evidence="7">
    <location>
        <begin position="89"/>
        <end position="110"/>
    </location>
</feature>
<feature type="transmembrane region" description="Helical" evidence="7">
    <location>
        <begin position="192"/>
        <end position="208"/>
    </location>
</feature>
<keyword evidence="2" id="KW-0813">Transport</keyword>
<dbReference type="PANTHER" id="PTHR43266">
    <property type="entry name" value="MACROLIDE-EFFLUX PROTEIN"/>
    <property type="match status" value="1"/>
</dbReference>
<feature type="transmembrane region" description="Helical" evidence="7">
    <location>
        <begin position="276"/>
        <end position="297"/>
    </location>
</feature>
<feature type="transmembrane region" description="Helical" evidence="7">
    <location>
        <begin position="21"/>
        <end position="46"/>
    </location>
</feature>
<gene>
    <name evidence="9" type="ORF">GlitD10_2865</name>
</gene>
<evidence type="ECO:0000313" key="10">
    <source>
        <dbReference type="Proteomes" id="UP000180235"/>
    </source>
</evidence>
<protein>
    <submittedName>
        <fullName evidence="9">Transporter, major facilitator family</fullName>
    </submittedName>
</protein>
<feature type="transmembrane region" description="Helical" evidence="7">
    <location>
        <begin position="58"/>
        <end position="82"/>
    </location>
</feature>
<dbReference type="InterPro" id="IPR036259">
    <property type="entry name" value="MFS_trans_sf"/>
</dbReference>
<feature type="transmembrane region" description="Helical" evidence="7">
    <location>
        <begin position="392"/>
        <end position="409"/>
    </location>
</feature>
<comment type="subcellular location">
    <subcellularLocation>
        <location evidence="1">Cell membrane</location>
        <topology evidence="1">Multi-pass membrane protein</topology>
    </subcellularLocation>
</comment>
<evidence type="ECO:0000256" key="2">
    <source>
        <dbReference type="ARBA" id="ARBA00022448"/>
    </source>
</evidence>
<dbReference type="GO" id="GO:0005886">
    <property type="term" value="C:plasma membrane"/>
    <property type="evidence" value="ECO:0007669"/>
    <property type="project" value="UniProtKB-SubCell"/>
</dbReference>
<feature type="transmembrane region" description="Helical" evidence="7">
    <location>
        <begin position="158"/>
        <end position="180"/>
    </location>
</feature>
<dbReference type="RefSeq" id="WP_071455535.1">
    <property type="nucleotide sequence ID" value="NZ_CP017675.1"/>
</dbReference>
<dbReference type="Pfam" id="PF07690">
    <property type="entry name" value="MFS_1"/>
    <property type="match status" value="1"/>
</dbReference>
<dbReference type="SUPFAM" id="SSF103473">
    <property type="entry name" value="MFS general substrate transporter"/>
    <property type="match status" value="1"/>
</dbReference>
<evidence type="ECO:0000259" key="8">
    <source>
        <dbReference type="PROSITE" id="PS50850"/>
    </source>
</evidence>
<evidence type="ECO:0000313" key="9">
    <source>
        <dbReference type="EMBL" id="APB35209.1"/>
    </source>
</evidence>
<dbReference type="Proteomes" id="UP000180235">
    <property type="component" value="Chromosome"/>
</dbReference>
<dbReference type="PROSITE" id="PS50850">
    <property type="entry name" value="MFS"/>
    <property type="match status" value="1"/>
</dbReference>
<feature type="transmembrane region" description="Helical" evidence="7">
    <location>
        <begin position="304"/>
        <end position="323"/>
    </location>
</feature>
<reference evidence="9 10" key="1">
    <citation type="submission" date="2016-10" db="EMBL/GenBank/DDBJ databases">
        <title>Description of Gloeomargarita lithophora gen. nov., sp. nov., a thylakoid-bearing basal-branching cyanobacterium with intracellular carbonates, and proposal for Gloeomargaritales ord. nov.</title>
        <authorList>
            <person name="Moreira D."/>
            <person name="Tavera R."/>
            <person name="Benzerara K."/>
            <person name="Skouri-Panet F."/>
            <person name="Couradeau E."/>
            <person name="Gerard E."/>
            <person name="Loussert C."/>
            <person name="Novelo E."/>
            <person name="Zivanovic Y."/>
            <person name="Lopez-Garcia P."/>
        </authorList>
    </citation>
    <scope>NUCLEOTIDE SEQUENCE [LARGE SCALE GENOMIC DNA]</scope>
    <source>
        <strain evidence="9 10">D10</strain>
    </source>
</reference>
<dbReference type="Gene3D" id="1.20.1250.20">
    <property type="entry name" value="MFS general substrate transporter like domains"/>
    <property type="match status" value="1"/>
</dbReference>
<keyword evidence="5 7" id="KW-1133">Transmembrane helix</keyword>
<accession>A0A1J0AGY6</accession>
<evidence type="ECO:0000256" key="6">
    <source>
        <dbReference type="ARBA" id="ARBA00023136"/>
    </source>
</evidence>
<dbReference type="KEGG" id="glt:GlitD10_2865"/>
<feature type="transmembrane region" description="Helical" evidence="7">
    <location>
        <begin position="364"/>
        <end position="386"/>
    </location>
</feature>
<evidence type="ECO:0000256" key="5">
    <source>
        <dbReference type="ARBA" id="ARBA00022989"/>
    </source>
</evidence>
<name>A0A1J0AGY6_9CYAN</name>
<dbReference type="PANTHER" id="PTHR43266:SF2">
    <property type="entry name" value="MAJOR FACILITATOR SUPERFAMILY (MFS) PROFILE DOMAIN-CONTAINING PROTEIN"/>
    <property type="match status" value="1"/>
</dbReference>
<keyword evidence="4 7" id="KW-0812">Transmembrane</keyword>
<feature type="transmembrane region" description="Helical" evidence="7">
    <location>
        <begin position="116"/>
        <end position="137"/>
    </location>
</feature>
<feature type="domain" description="Major facilitator superfamily (MFS) profile" evidence="8">
    <location>
        <begin position="240"/>
        <end position="412"/>
    </location>
</feature>
<keyword evidence="6 7" id="KW-0472">Membrane</keyword>
<evidence type="ECO:0000256" key="4">
    <source>
        <dbReference type="ARBA" id="ARBA00022692"/>
    </source>
</evidence>
<keyword evidence="3" id="KW-1003">Cell membrane</keyword>
<dbReference type="EMBL" id="CP017675">
    <property type="protein sequence ID" value="APB35209.1"/>
    <property type="molecule type" value="Genomic_DNA"/>
</dbReference>
<dbReference type="InterPro" id="IPR020846">
    <property type="entry name" value="MFS_dom"/>
</dbReference>
<organism evidence="9 10">
    <name type="scientific">Gloeomargarita lithophora Alchichica-D10</name>
    <dbReference type="NCBI Taxonomy" id="1188229"/>
    <lineage>
        <taxon>Bacteria</taxon>
        <taxon>Bacillati</taxon>
        <taxon>Cyanobacteriota</taxon>
        <taxon>Cyanophyceae</taxon>
        <taxon>Gloeomargaritales</taxon>
        <taxon>Gloeomargaritaceae</taxon>
        <taxon>Gloeomargarita</taxon>
    </lineage>
</organism>
<feature type="transmembrane region" description="Helical" evidence="7">
    <location>
        <begin position="329"/>
        <end position="352"/>
    </location>
</feature>
<keyword evidence="10" id="KW-1185">Reference proteome</keyword>
<dbReference type="CDD" id="cd06173">
    <property type="entry name" value="MFS_MefA_like"/>
    <property type="match status" value="1"/>
</dbReference>
<evidence type="ECO:0000256" key="7">
    <source>
        <dbReference type="SAM" id="Phobius"/>
    </source>
</evidence>
<proteinExistence type="predicted"/>
<dbReference type="InterPro" id="IPR011701">
    <property type="entry name" value="MFS"/>
</dbReference>